<dbReference type="Proteomes" id="UP000265520">
    <property type="component" value="Unassembled WGS sequence"/>
</dbReference>
<accession>A0A392TXM2</accession>
<evidence type="ECO:0000313" key="1">
    <source>
        <dbReference type="EMBL" id="MCI65638.1"/>
    </source>
</evidence>
<keyword evidence="2" id="KW-1185">Reference proteome</keyword>
<reference evidence="1 2" key="1">
    <citation type="journal article" date="2018" name="Front. Plant Sci.">
        <title>Red Clover (Trifolium pratense) and Zigzag Clover (T. medium) - A Picture of Genomic Similarities and Differences.</title>
        <authorList>
            <person name="Dluhosova J."/>
            <person name="Istvanek J."/>
            <person name="Nedelnik J."/>
            <person name="Repkova J."/>
        </authorList>
    </citation>
    <scope>NUCLEOTIDE SEQUENCE [LARGE SCALE GENOMIC DNA]</scope>
    <source>
        <strain evidence="2">cv. 10/8</strain>
        <tissue evidence="1">Leaf</tissue>
    </source>
</reference>
<name>A0A392TXM2_9FABA</name>
<proteinExistence type="predicted"/>
<comment type="caution">
    <text evidence="1">The sequence shown here is derived from an EMBL/GenBank/DDBJ whole genome shotgun (WGS) entry which is preliminary data.</text>
</comment>
<evidence type="ECO:0000313" key="2">
    <source>
        <dbReference type="Proteomes" id="UP000265520"/>
    </source>
</evidence>
<feature type="non-terminal residue" evidence="1">
    <location>
        <position position="77"/>
    </location>
</feature>
<sequence length="77" mass="8369">MSDGCIPSHEDGKIGLIHEICFDLLHNLLTDHALSDSLEDYLVEKILIVENGAFSYNDRTLTLLAHALSSRVGSSGS</sequence>
<dbReference type="EMBL" id="LXQA010679362">
    <property type="protein sequence ID" value="MCI65638.1"/>
    <property type="molecule type" value="Genomic_DNA"/>
</dbReference>
<dbReference type="AlphaFoldDB" id="A0A392TXM2"/>
<protein>
    <submittedName>
        <fullName evidence="1">Auxin transport protein BIG</fullName>
    </submittedName>
</protein>
<organism evidence="1 2">
    <name type="scientific">Trifolium medium</name>
    <dbReference type="NCBI Taxonomy" id="97028"/>
    <lineage>
        <taxon>Eukaryota</taxon>
        <taxon>Viridiplantae</taxon>
        <taxon>Streptophyta</taxon>
        <taxon>Embryophyta</taxon>
        <taxon>Tracheophyta</taxon>
        <taxon>Spermatophyta</taxon>
        <taxon>Magnoliopsida</taxon>
        <taxon>eudicotyledons</taxon>
        <taxon>Gunneridae</taxon>
        <taxon>Pentapetalae</taxon>
        <taxon>rosids</taxon>
        <taxon>fabids</taxon>
        <taxon>Fabales</taxon>
        <taxon>Fabaceae</taxon>
        <taxon>Papilionoideae</taxon>
        <taxon>50 kb inversion clade</taxon>
        <taxon>NPAAA clade</taxon>
        <taxon>Hologalegina</taxon>
        <taxon>IRL clade</taxon>
        <taxon>Trifolieae</taxon>
        <taxon>Trifolium</taxon>
    </lineage>
</organism>